<keyword evidence="11" id="KW-1185">Reference proteome</keyword>
<keyword evidence="6" id="KW-0804">Transcription</keyword>
<dbReference type="OrthoDB" id="6365676at2759"/>
<keyword evidence="5" id="KW-0805">Transcription regulation</keyword>
<dbReference type="InParanoid" id="A0A1X2H5W2"/>
<dbReference type="InterPro" id="IPR013087">
    <property type="entry name" value="Znf_C2H2_type"/>
</dbReference>
<dbReference type="AlphaFoldDB" id="A0A1X2H5W2"/>
<evidence type="ECO:0000256" key="2">
    <source>
        <dbReference type="ARBA" id="ARBA00022723"/>
    </source>
</evidence>
<dbReference type="GO" id="GO:0005634">
    <property type="term" value="C:nucleus"/>
    <property type="evidence" value="ECO:0007669"/>
    <property type="project" value="UniProtKB-SubCell"/>
</dbReference>
<protein>
    <recommendedName>
        <fullName evidence="9">C2H2-type domain-containing protein</fullName>
    </recommendedName>
</protein>
<accession>A0A1X2H5W2</accession>
<dbReference type="STRING" id="13706.A0A1X2H5W2"/>
<evidence type="ECO:0000256" key="5">
    <source>
        <dbReference type="ARBA" id="ARBA00023015"/>
    </source>
</evidence>
<feature type="domain" description="C2H2-type" evidence="9">
    <location>
        <begin position="152"/>
        <end position="180"/>
    </location>
</feature>
<evidence type="ECO:0000256" key="7">
    <source>
        <dbReference type="ARBA" id="ARBA00023242"/>
    </source>
</evidence>
<dbReference type="InterPro" id="IPR051061">
    <property type="entry name" value="Zinc_finger_trans_reg"/>
</dbReference>
<dbReference type="InterPro" id="IPR036236">
    <property type="entry name" value="Znf_C2H2_sf"/>
</dbReference>
<keyword evidence="7" id="KW-0539">Nucleus</keyword>
<dbReference type="GO" id="GO:0008270">
    <property type="term" value="F:zinc ion binding"/>
    <property type="evidence" value="ECO:0007669"/>
    <property type="project" value="UniProtKB-KW"/>
</dbReference>
<keyword evidence="2" id="KW-0479">Metal-binding</keyword>
<evidence type="ECO:0000256" key="8">
    <source>
        <dbReference type="PROSITE-ProRule" id="PRU00042"/>
    </source>
</evidence>
<feature type="domain" description="C2H2-type" evidence="9">
    <location>
        <begin position="52"/>
        <end position="80"/>
    </location>
</feature>
<dbReference type="GO" id="GO:0006357">
    <property type="term" value="P:regulation of transcription by RNA polymerase II"/>
    <property type="evidence" value="ECO:0007669"/>
    <property type="project" value="TreeGrafter"/>
</dbReference>
<dbReference type="PROSITE" id="PS00028">
    <property type="entry name" value="ZINC_FINGER_C2H2_1"/>
    <property type="match status" value="2"/>
</dbReference>
<sequence length="214" mass="24123">MSYLIDGLAPNASKVVHSRRNGGRSAGGAAISEGRHRKSSLVDFIDLVYSPLECPLCQKVSTARSDMAQHMMDQHRDQKLFSCIHPTCEHAYSSRAGLRYHLEHAHTVVFLADKKKQVVLSNKKERRPSKAARKVDLPPSMEEKLNRIYDPKVCPACHERFPRKTHVVHHLKEAHDGEEAYKCIIPECSREKSYATRDGLLYHLSSVHGSNSSS</sequence>
<dbReference type="PANTHER" id="PTHR46179:SF13">
    <property type="entry name" value="C2H2-TYPE DOMAIN-CONTAINING PROTEIN"/>
    <property type="match status" value="1"/>
</dbReference>
<comment type="caution">
    <text evidence="10">The sequence shown here is derived from an EMBL/GenBank/DDBJ whole genome shotgun (WGS) entry which is preliminary data.</text>
</comment>
<evidence type="ECO:0000256" key="4">
    <source>
        <dbReference type="ARBA" id="ARBA00022833"/>
    </source>
</evidence>
<gene>
    <name evidence="10" type="ORF">BCR43DRAFT_495471</name>
</gene>
<feature type="domain" description="C2H2-type" evidence="9">
    <location>
        <begin position="81"/>
        <end position="107"/>
    </location>
</feature>
<evidence type="ECO:0000313" key="10">
    <source>
        <dbReference type="EMBL" id="ORY93868.1"/>
    </source>
</evidence>
<proteinExistence type="predicted"/>
<evidence type="ECO:0000256" key="1">
    <source>
        <dbReference type="ARBA" id="ARBA00004123"/>
    </source>
</evidence>
<dbReference type="PROSITE" id="PS50157">
    <property type="entry name" value="ZINC_FINGER_C2H2_2"/>
    <property type="match status" value="3"/>
</dbReference>
<evidence type="ECO:0000313" key="11">
    <source>
        <dbReference type="Proteomes" id="UP000242180"/>
    </source>
</evidence>
<evidence type="ECO:0000256" key="6">
    <source>
        <dbReference type="ARBA" id="ARBA00023163"/>
    </source>
</evidence>
<reference evidence="10 11" key="1">
    <citation type="submission" date="2016-07" db="EMBL/GenBank/DDBJ databases">
        <title>Pervasive Adenine N6-methylation of Active Genes in Fungi.</title>
        <authorList>
            <consortium name="DOE Joint Genome Institute"/>
            <person name="Mondo S.J."/>
            <person name="Dannebaum R.O."/>
            <person name="Kuo R.C."/>
            <person name="Labutti K."/>
            <person name="Haridas S."/>
            <person name="Kuo A."/>
            <person name="Salamov A."/>
            <person name="Ahrendt S.R."/>
            <person name="Lipzen A."/>
            <person name="Sullivan W."/>
            <person name="Andreopoulos W.B."/>
            <person name="Clum A."/>
            <person name="Lindquist E."/>
            <person name="Daum C."/>
            <person name="Ramamoorthy G.K."/>
            <person name="Gryganskyi A."/>
            <person name="Culley D."/>
            <person name="Magnuson J.K."/>
            <person name="James T.Y."/>
            <person name="O'Malley M.A."/>
            <person name="Stajich J.E."/>
            <person name="Spatafora J.W."/>
            <person name="Visel A."/>
            <person name="Grigoriev I.V."/>
        </authorList>
    </citation>
    <scope>NUCLEOTIDE SEQUENCE [LARGE SCALE GENOMIC DNA]</scope>
    <source>
        <strain evidence="10 11">NRRL 2496</strain>
    </source>
</reference>
<evidence type="ECO:0000256" key="3">
    <source>
        <dbReference type="ARBA" id="ARBA00022771"/>
    </source>
</evidence>
<keyword evidence="4" id="KW-0862">Zinc</keyword>
<dbReference type="SUPFAM" id="SSF57667">
    <property type="entry name" value="beta-beta-alpha zinc fingers"/>
    <property type="match status" value="1"/>
</dbReference>
<dbReference type="Gene3D" id="3.30.160.60">
    <property type="entry name" value="Classic Zinc Finger"/>
    <property type="match status" value="2"/>
</dbReference>
<evidence type="ECO:0000259" key="9">
    <source>
        <dbReference type="PROSITE" id="PS50157"/>
    </source>
</evidence>
<dbReference type="OMA" id="KTHVVHH"/>
<dbReference type="SMART" id="SM00355">
    <property type="entry name" value="ZnF_C2H2"/>
    <property type="match status" value="4"/>
</dbReference>
<organism evidence="10 11">
    <name type="scientific">Syncephalastrum racemosum</name>
    <name type="common">Filamentous fungus</name>
    <dbReference type="NCBI Taxonomy" id="13706"/>
    <lineage>
        <taxon>Eukaryota</taxon>
        <taxon>Fungi</taxon>
        <taxon>Fungi incertae sedis</taxon>
        <taxon>Mucoromycota</taxon>
        <taxon>Mucoromycotina</taxon>
        <taxon>Mucoromycetes</taxon>
        <taxon>Mucorales</taxon>
        <taxon>Syncephalastraceae</taxon>
        <taxon>Syncephalastrum</taxon>
    </lineage>
</organism>
<comment type="subcellular location">
    <subcellularLocation>
        <location evidence="1">Nucleus</location>
    </subcellularLocation>
</comment>
<dbReference type="EMBL" id="MCGN01000008">
    <property type="protein sequence ID" value="ORY93868.1"/>
    <property type="molecule type" value="Genomic_DNA"/>
</dbReference>
<dbReference type="Proteomes" id="UP000242180">
    <property type="component" value="Unassembled WGS sequence"/>
</dbReference>
<dbReference type="PANTHER" id="PTHR46179">
    <property type="entry name" value="ZINC FINGER PROTEIN"/>
    <property type="match status" value="1"/>
</dbReference>
<keyword evidence="3 8" id="KW-0863">Zinc-finger</keyword>
<name>A0A1X2H5W2_SYNRA</name>